<dbReference type="PATRIC" id="fig|135735.6.peg.1628"/>
<dbReference type="AlphaFoldDB" id="A0A0H4KGV4"/>
<keyword evidence="2" id="KW-1185">Reference proteome</keyword>
<dbReference type="EMBL" id="CP011974">
    <property type="protein sequence ID" value="AKO92036.1"/>
    <property type="molecule type" value="Genomic_DNA"/>
</dbReference>
<dbReference type="Proteomes" id="UP000036202">
    <property type="component" value="Chromosome"/>
</dbReference>
<organism evidence="1 2">
    <name type="scientific">Priestia filamentosa</name>
    <dbReference type="NCBI Taxonomy" id="1402861"/>
    <lineage>
        <taxon>Bacteria</taxon>
        <taxon>Bacillati</taxon>
        <taxon>Bacillota</taxon>
        <taxon>Bacilli</taxon>
        <taxon>Bacillales</taxon>
        <taxon>Bacillaceae</taxon>
        <taxon>Priestia</taxon>
    </lineage>
</organism>
<protein>
    <submittedName>
        <fullName evidence="1">Uncharacterized protein</fullName>
    </submittedName>
</protein>
<gene>
    <name evidence="1" type="ORF">BEH_07945</name>
</gene>
<reference evidence="1 2" key="1">
    <citation type="journal article" date="2015" name="PLoS ONE">
        <title>Genome Sequence of Bacillus endophyticus and Analysis of Its Companion Mechanism in the Ketogulonigenium vulgare-Bacillus Strain Consortium.</title>
        <authorList>
            <person name="Jia N."/>
            <person name="Du J."/>
            <person name="Ding M.Z."/>
            <person name="Gao F."/>
            <person name="Yuan Y.J."/>
        </authorList>
    </citation>
    <scope>NUCLEOTIDE SEQUENCE [LARGE SCALE GENOMIC DNA]</scope>
    <source>
        <strain evidence="1 2">Hbe603</strain>
    </source>
</reference>
<reference evidence="2" key="2">
    <citation type="submission" date="2015-06" db="EMBL/GenBank/DDBJ databases">
        <title>Genome Sequence of Bacillus endophyticus and Analysis of its Companion Mechanism in the Ketogulonigenium vulgare-Bacillus strain Consortium.</title>
        <authorList>
            <person name="Jia N."/>
            <person name="Du J."/>
            <person name="Ding M.-Z."/>
            <person name="Gao F."/>
            <person name="Yuan Y.-J."/>
        </authorList>
    </citation>
    <scope>NUCLEOTIDE SEQUENCE [LARGE SCALE GENOMIC DNA]</scope>
    <source>
        <strain evidence="2">Hbe603</strain>
    </source>
</reference>
<accession>A0A0H4KGV4</accession>
<evidence type="ECO:0000313" key="1">
    <source>
        <dbReference type="EMBL" id="AKO92036.1"/>
    </source>
</evidence>
<dbReference type="RefSeq" id="WP_046216997.1">
    <property type="nucleotide sequence ID" value="NZ_CP011974.1"/>
</dbReference>
<dbReference type="KEGG" id="beo:BEH_07945"/>
<proteinExistence type="predicted"/>
<name>A0A0H4KGV4_9BACI</name>
<sequence length="70" mass="8046">MNREAMELFKDRLKEEVGGKISYIYDRAHELSSAIEENMALSDEASTYYTKTLSDIMNVLSEAEKEILHS</sequence>
<evidence type="ECO:0000313" key="2">
    <source>
        <dbReference type="Proteomes" id="UP000036202"/>
    </source>
</evidence>